<protein>
    <recommendedName>
        <fullName evidence="4">YitT family protein</fullName>
    </recommendedName>
</protein>
<feature type="transmembrane region" description="Helical" evidence="1">
    <location>
        <begin position="42"/>
        <end position="64"/>
    </location>
</feature>
<dbReference type="PANTHER" id="PTHR40078:SF1">
    <property type="entry name" value="INTEGRAL MEMBRANE PROTEIN"/>
    <property type="match status" value="1"/>
</dbReference>
<feature type="transmembrane region" description="Helical" evidence="1">
    <location>
        <begin position="69"/>
        <end position="88"/>
    </location>
</feature>
<name>A0AAP9SFU2_CLOIN</name>
<evidence type="ECO:0000313" key="3">
    <source>
        <dbReference type="Proteomes" id="UP000503330"/>
    </source>
</evidence>
<dbReference type="InterPro" id="IPR038750">
    <property type="entry name" value="YczE/YyaS-like"/>
</dbReference>
<feature type="transmembrane region" description="Helical" evidence="1">
    <location>
        <begin position="172"/>
        <end position="188"/>
    </location>
</feature>
<organism evidence="2 3">
    <name type="scientific">Clostridium innocuum</name>
    <dbReference type="NCBI Taxonomy" id="1522"/>
    <lineage>
        <taxon>Bacteria</taxon>
        <taxon>Bacillati</taxon>
        <taxon>Bacillota</taxon>
        <taxon>Clostridia</taxon>
        <taxon>Eubacteriales</taxon>
        <taxon>Clostridiaceae</taxon>
        <taxon>Clostridium</taxon>
    </lineage>
</organism>
<keyword evidence="1" id="KW-0812">Transmembrane</keyword>
<dbReference type="EMBL" id="CP048838">
    <property type="protein sequence ID" value="QJA04110.1"/>
    <property type="molecule type" value="Genomic_DNA"/>
</dbReference>
<dbReference type="PANTHER" id="PTHR40078">
    <property type="entry name" value="INTEGRAL MEMBRANE PROTEIN-RELATED"/>
    <property type="match status" value="1"/>
</dbReference>
<dbReference type="Pfam" id="PF19700">
    <property type="entry name" value="DUF6198"/>
    <property type="match status" value="1"/>
</dbReference>
<dbReference type="AlphaFoldDB" id="A0AAP9SFU2"/>
<gene>
    <name evidence="2" type="ORF">G4D54_17515</name>
</gene>
<dbReference type="Proteomes" id="UP000503330">
    <property type="component" value="Chromosome"/>
</dbReference>
<evidence type="ECO:0000256" key="1">
    <source>
        <dbReference type="SAM" id="Phobius"/>
    </source>
</evidence>
<reference evidence="2 3" key="1">
    <citation type="submission" date="2020-02" db="EMBL/GenBank/DDBJ databases">
        <authorList>
            <person name="Kociolek L.K."/>
            <person name="Ozer E.A."/>
        </authorList>
    </citation>
    <scope>NUCLEOTIDE SEQUENCE [LARGE SCALE GENOMIC DNA]</scope>
    <source>
        <strain evidence="2 3">ATCC 14501</strain>
    </source>
</reference>
<accession>A0AAP9SFU2</accession>
<evidence type="ECO:0000313" key="2">
    <source>
        <dbReference type="EMBL" id="QJA04110.1"/>
    </source>
</evidence>
<dbReference type="RefSeq" id="WP_002607578.1">
    <property type="nucleotide sequence ID" value="NZ_JAJTIL010000012.1"/>
</dbReference>
<sequence>MIRKIIIIICGIIFMAFGTGLCNYTNFGIDPFNALCVGSSNMLNISLGTFTLVAQFIIAVLILFIQKRFLGIGSLVPMISFGYILQVINEVMESVLPTSMSIIASFVLFGVGMVCIALGMSLYMNCDLGMVPYDAVSFSISEKINKNPFLLRVIIDVSIASLAFLVGGPIQVGTILLAFGIGPILKVFKPITNKVIKRAS</sequence>
<feature type="transmembrane region" description="Helical" evidence="1">
    <location>
        <begin position="100"/>
        <end position="123"/>
    </location>
</feature>
<keyword evidence="1" id="KW-0472">Membrane</keyword>
<evidence type="ECO:0008006" key="4">
    <source>
        <dbReference type="Google" id="ProtNLM"/>
    </source>
</evidence>
<proteinExistence type="predicted"/>
<keyword evidence="1" id="KW-1133">Transmembrane helix</keyword>